<comment type="catalytic activity">
    <reaction evidence="7">
        <text>orotidine 5'-phosphate + diphosphate = orotate + 5-phospho-alpha-D-ribose 1-diphosphate</text>
        <dbReference type="Rhea" id="RHEA:10380"/>
        <dbReference type="ChEBI" id="CHEBI:30839"/>
        <dbReference type="ChEBI" id="CHEBI:33019"/>
        <dbReference type="ChEBI" id="CHEBI:57538"/>
        <dbReference type="ChEBI" id="CHEBI:58017"/>
        <dbReference type="EC" id="2.4.2.10"/>
    </reaction>
</comment>
<dbReference type="InterPro" id="IPR000836">
    <property type="entry name" value="PRTase_dom"/>
</dbReference>
<feature type="binding site" evidence="7">
    <location>
        <position position="153"/>
    </location>
    <ligand>
        <name>orotate</name>
        <dbReference type="ChEBI" id="CHEBI:30839"/>
    </ligand>
</feature>
<feature type="binding site" evidence="7">
    <location>
        <position position="99"/>
    </location>
    <ligand>
        <name>5-phospho-alpha-D-ribose 1-diphosphate</name>
        <dbReference type="ChEBI" id="CHEBI:58017"/>
        <note>ligand shared between dimeric partners</note>
    </ligand>
</feature>
<protein>
    <recommendedName>
        <fullName evidence="2 7">Orotate phosphoribosyltransferase</fullName>
        <shortName evidence="7">OPRT</shortName>
        <shortName evidence="7">OPRTase</shortName>
        <ecNumber evidence="2 7">2.4.2.10</ecNumber>
    </recommendedName>
</protein>
<reference evidence="9 10" key="1">
    <citation type="submission" date="2019-02" db="EMBL/GenBank/DDBJ databases">
        <title>Deep-cultivation of Planctomycetes and their phenomic and genomic characterization uncovers novel biology.</title>
        <authorList>
            <person name="Wiegand S."/>
            <person name="Jogler M."/>
            <person name="Boedeker C."/>
            <person name="Pinto D."/>
            <person name="Vollmers J."/>
            <person name="Rivas-Marin E."/>
            <person name="Kohn T."/>
            <person name="Peeters S.H."/>
            <person name="Heuer A."/>
            <person name="Rast P."/>
            <person name="Oberbeckmann S."/>
            <person name="Bunk B."/>
            <person name="Jeske O."/>
            <person name="Meyerdierks A."/>
            <person name="Storesund J.E."/>
            <person name="Kallscheuer N."/>
            <person name="Luecker S."/>
            <person name="Lage O.M."/>
            <person name="Pohl T."/>
            <person name="Merkel B.J."/>
            <person name="Hornburger P."/>
            <person name="Mueller R.-W."/>
            <person name="Bruemmer F."/>
            <person name="Labrenz M."/>
            <person name="Spormann A.M."/>
            <person name="Op den Camp H."/>
            <person name="Overmann J."/>
            <person name="Amann R."/>
            <person name="Jetten M.S.M."/>
            <person name="Mascher T."/>
            <person name="Medema M.H."/>
            <person name="Devos D.P."/>
            <person name="Kaster A.-K."/>
            <person name="Ovreas L."/>
            <person name="Rohde M."/>
            <person name="Galperin M.Y."/>
            <person name="Jogler C."/>
        </authorList>
    </citation>
    <scope>NUCLEOTIDE SEQUENCE [LARGE SCALE GENOMIC DNA]</scope>
    <source>
        <strain evidence="9 10">Pan216</strain>
    </source>
</reference>
<evidence type="ECO:0000256" key="4">
    <source>
        <dbReference type="ARBA" id="ARBA00022679"/>
    </source>
</evidence>
<comment type="pathway">
    <text evidence="1 7">Pyrimidine metabolism; UMP biosynthesis via de novo pathway; UMP from orotate: step 1/2.</text>
</comment>
<name>A0A518B9F7_9BACT</name>
<dbReference type="GO" id="GO:0044205">
    <property type="term" value="P:'de novo' UMP biosynthetic process"/>
    <property type="evidence" value="ECO:0007669"/>
    <property type="project" value="UniProtKB-UniRule"/>
</dbReference>
<keyword evidence="5 7" id="KW-0460">Magnesium</keyword>
<dbReference type="OrthoDB" id="4213751at2"/>
<evidence type="ECO:0000256" key="5">
    <source>
        <dbReference type="ARBA" id="ARBA00022842"/>
    </source>
</evidence>
<sequence>MDARAELIELVNRHAVKHGDFTLASGAKSSYYIDCRKVTLLAAGAKLIGQGMLEFMAEVDYDAIGGMTLGADPIVGAVITLSAETRPDLKGLLVRKEAKSHGTGQAIEGPLEGNERVVVVEDVTTSGGSAMKAINALREAGCQVVQVLTVLDRNAGATELFEKEGIAFRSLLTLTDLGLAP</sequence>
<comment type="similarity">
    <text evidence="7">Belongs to the purine/pyrimidine phosphoribosyltransferase family. PyrE subfamily.</text>
</comment>
<dbReference type="UniPathway" id="UPA00070">
    <property type="reaction ID" value="UER00119"/>
</dbReference>
<gene>
    <name evidence="7 9" type="primary">pyrE</name>
    <name evidence="9" type="ORF">Pan216_44920</name>
</gene>
<evidence type="ECO:0000256" key="1">
    <source>
        <dbReference type="ARBA" id="ARBA00004889"/>
    </source>
</evidence>
<comment type="subunit">
    <text evidence="7">Homodimer.</text>
</comment>
<evidence type="ECO:0000313" key="10">
    <source>
        <dbReference type="Proteomes" id="UP000317093"/>
    </source>
</evidence>
<evidence type="ECO:0000256" key="7">
    <source>
        <dbReference type="HAMAP-Rule" id="MF_01208"/>
    </source>
</evidence>
<accession>A0A518B9F7</accession>
<comment type="caution">
    <text evidence="7">Lacks conserved residue(s) required for the propagation of feature annotation.</text>
</comment>
<organism evidence="9 10">
    <name type="scientific">Kolteria novifilia</name>
    <dbReference type="NCBI Taxonomy" id="2527975"/>
    <lineage>
        <taxon>Bacteria</taxon>
        <taxon>Pseudomonadati</taxon>
        <taxon>Planctomycetota</taxon>
        <taxon>Planctomycetia</taxon>
        <taxon>Kolteriales</taxon>
        <taxon>Kolteriaceae</taxon>
        <taxon>Kolteria</taxon>
    </lineage>
</organism>
<dbReference type="Proteomes" id="UP000317093">
    <property type="component" value="Chromosome"/>
</dbReference>
<feature type="binding site" evidence="7">
    <location>
        <position position="95"/>
    </location>
    <ligand>
        <name>5-phospho-alpha-D-ribose 1-diphosphate</name>
        <dbReference type="ChEBI" id="CHEBI:58017"/>
        <note>ligand shared between dimeric partners</note>
    </ligand>
</feature>
<comment type="function">
    <text evidence="7">Catalyzes the transfer of a ribosyl phosphate group from 5-phosphoribose 1-diphosphate to orotate, leading to the formation of orotidine monophosphate (OMP).</text>
</comment>
<evidence type="ECO:0000256" key="6">
    <source>
        <dbReference type="ARBA" id="ARBA00022975"/>
    </source>
</evidence>
<feature type="domain" description="Phosphoribosyltransferase" evidence="8">
    <location>
        <begin position="108"/>
        <end position="158"/>
    </location>
</feature>
<dbReference type="RefSeq" id="WP_145261199.1">
    <property type="nucleotide sequence ID" value="NZ_CP036279.1"/>
</dbReference>
<dbReference type="InterPro" id="IPR023031">
    <property type="entry name" value="OPRT"/>
</dbReference>
<dbReference type="PANTHER" id="PTHR19278">
    <property type="entry name" value="OROTATE PHOSPHORIBOSYLTRANSFERASE"/>
    <property type="match status" value="1"/>
</dbReference>
<dbReference type="Pfam" id="PF00156">
    <property type="entry name" value="Pribosyltran"/>
    <property type="match status" value="1"/>
</dbReference>
<dbReference type="PANTHER" id="PTHR19278:SF9">
    <property type="entry name" value="URIDINE 5'-MONOPHOSPHATE SYNTHASE"/>
    <property type="match status" value="1"/>
</dbReference>
<dbReference type="FunFam" id="3.40.50.2020:FF:000029">
    <property type="entry name" value="Orotate phosphoribosyltransferase"/>
    <property type="match status" value="1"/>
</dbReference>
<keyword evidence="3 7" id="KW-0328">Glycosyltransferase</keyword>
<evidence type="ECO:0000259" key="8">
    <source>
        <dbReference type="Pfam" id="PF00156"/>
    </source>
</evidence>
<keyword evidence="10" id="KW-1185">Reference proteome</keyword>
<dbReference type="GO" id="GO:0000287">
    <property type="term" value="F:magnesium ion binding"/>
    <property type="evidence" value="ECO:0007669"/>
    <property type="project" value="UniProtKB-UniRule"/>
</dbReference>
<keyword evidence="4 7" id="KW-0808">Transferase</keyword>
<dbReference type="GO" id="GO:0004588">
    <property type="term" value="F:orotate phosphoribosyltransferase activity"/>
    <property type="evidence" value="ECO:0007669"/>
    <property type="project" value="UniProtKB-UniRule"/>
</dbReference>
<dbReference type="InterPro" id="IPR004467">
    <property type="entry name" value="Or_phspho_trans_dom"/>
</dbReference>
<dbReference type="GO" id="GO:0019856">
    <property type="term" value="P:pyrimidine nucleobase biosynthetic process"/>
    <property type="evidence" value="ECO:0007669"/>
    <property type="project" value="TreeGrafter"/>
</dbReference>
<proteinExistence type="inferred from homology"/>
<dbReference type="Gene3D" id="3.40.50.2020">
    <property type="match status" value="1"/>
</dbReference>
<evidence type="ECO:0000256" key="3">
    <source>
        <dbReference type="ARBA" id="ARBA00022676"/>
    </source>
</evidence>
<dbReference type="EMBL" id="CP036279">
    <property type="protein sequence ID" value="QDU63611.1"/>
    <property type="molecule type" value="Genomic_DNA"/>
</dbReference>
<feature type="binding site" description="in other chain" evidence="7">
    <location>
        <position position="96"/>
    </location>
    <ligand>
        <name>5-phospho-alpha-D-ribose 1-diphosphate</name>
        <dbReference type="ChEBI" id="CHEBI:58017"/>
        <note>ligand shared between dimeric partners</note>
    </ligand>
</feature>
<evidence type="ECO:0000256" key="2">
    <source>
        <dbReference type="ARBA" id="ARBA00011971"/>
    </source>
</evidence>
<evidence type="ECO:0000313" key="9">
    <source>
        <dbReference type="EMBL" id="QDU63611.1"/>
    </source>
</evidence>
<feature type="binding site" evidence="7">
    <location>
        <position position="125"/>
    </location>
    <ligand>
        <name>orotate</name>
        <dbReference type="ChEBI" id="CHEBI:30839"/>
    </ligand>
</feature>
<dbReference type="NCBIfam" id="TIGR00336">
    <property type="entry name" value="pyrE"/>
    <property type="match status" value="1"/>
</dbReference>
<dbReference type="CDD" id="cd06223">
    <property type="entry name" value="PRTases_typeI"/>
    <property type="match status" value="1"/>
</dbReference>
<keyword evidence="6 7" id="KW-0665">Pyrimidine biosynthesis</keyword>
<dbReference type="InterPro" id="IPR029057">
    <property type="entry name" value="PRTase-like"/>
</dbReference>
<dbReference type="SUPFAM" id="SSF53271">
    <property type="entry name" value="PRTase-like"/>
    <property type="match status" value="1"/>
</dbReference>
<dbReference type="EC" id="2.4.2.10" evidence="2 7"/>
<feature type="binding site" evidence="7">
    <location>
        <position position="101"/>
    </location>
    <ligand>
        <name>5-phospho-alpha-D-ribose 1-diphosphate</name>
        <dbReference type="ChEBI" id="CHEBI:58017"/>
        <note>ligand shared between dimeric partners</note>
    </ligand>
</feature>
<dbReference type="AlphaFoldDB" id="A0A518B9F7"/>
<dbReference type="HAMAP" id="MF_01208">
    <property type="entry name" value="PyrE"/>
    <property type="match status" value="1"/>
</dbReference>
<dbReference type="KEGG" id="knv:Pan216_44920"/>
<feature type="binding site" description="in other chain" evidence="7">
    <location>
        <begin position="121"/>
        <end position="129"/>
    </location>
    <ligand>
        <name>5-phospho-alpha-D-ribose 1-diphosphate</name>
        <dbReference type="ChEBI" id="CHEBI:58017"/>
        <note>ligand shared between dimeric partners</note>
    </ligand>
</feature>
<comment type="cofactor">
    <cofactor evidence="7">
        <name>Mg(2+)</name>
        <dbReference type="ChEBI" id="CHEBI:18420"/>
    </cofactor>
</comment>